<dbReference type="InterPro" id="IPR018392">
    <property type="entry name" value="LysM"/>
</dbReference>
<dbReference type="Gene3D" id="3.10.350.10">
    <property type="entry name" value="LysM domain"/>
    <property type="match status" value="1"/>
</dbReference>
<protein>
    <submittedName>
        <fullName evidence="2">LysM peptidoglycan-binding domain-containing protein</fullName>
    </submittedName>
</protein>
<reference evidence="3" key="1">
    <citation type="journal article" date="2019" name="Int. J. Syst. Evol. Microbiol.">
        <title>The Global Catalogue of Microorganisms (GCM) 10K type strain sequencing project: providing services to taxonomists for standard genome sequencing and annotation.</title>
        <authorList>
            <consortium name="The Broad Institute Genomics Platform"/>
            <consortium name="The Broad Institute Genome Sequencing Center for Infectious Disease"/>
            <person name="Wu L."/>
            <person name="Ma J."/>
        </authorList>
    </citation>
    <scope>NUCLEOTIDE SEQUENCE [LARGE SCALE GENOMIC DNA]</scope>
    <source>
        <strain evidence="3">CGMCC 1.12237</strain>
    </source>
</reference>
<dbReference type="Pfam" id="PF01476">
    <property type="entry name" value="LysM"/>
    <property type="match status" value="1"/>
</dbReference>
<name>A0ABW0LIK3_9BACI</name>
<dbReference type="PROSITE" id="PS51782">
    <property type="entry name" value="LYSM"/>
    <property type="match status" value="1"/>
</dbReference>
<dbReference type="SMART" id="SM00257">
    <property type="entry name" value="LysM"/>
    <property type="match status" value="1"/>
</dbReference>
<dbReference type="InterPro" id="IPR036779">
    <property type="entry name" value="LysM_dom_sf"/>
</dbReference>
<dbReference type="SUPFAM" id="SSF54106">
    <property type="entry name" value="LysM domain"/>
    <property type="match status" value="1"/>
</dbReference>
<comment type="caution">
    <text evidence="2">The sequence shown here is derived from an EMBL/GenBank/DDBJ whole genome shotgun (WGS) entry which is preliminary data.</text>
</comment>
<gene>
    <name evidence="2" type="ORF">ACFPM4_08550</name>
</gene>
<dbReference type="CDD" id="cd00118">
    <property type="entry name" value="LysM"/>
    <property type="match status" value="1"/>
</dbReference>
<dbReference type="RefSeq" id="WP_382350181.1">
    <property type="nucleotide sequence ID" value="NZ_JBHSMC010000011.1"/>
</dbReference>
<accession>A0ABW0LIK3</accession>
<evidence type="ECO:0000259" key="1">
    <source>
        <dbReference type="PROSITE" id="PS51782"/>
    </source>
</evidence>
<keyword evidence="3" id="KW-1185">Reference proteome</keyword>
<evidence type="ECO:0000313" key="3">
    <source>
        <dbReference type="Proteomes" id="UP001596147"/>
    </source>
</evidence>
<proteinExistence type="predicted"/>
<dbReference type="EMBL" id="JBHSMC010000011">
    <property type="protein sequence ID" value="MFC5464802.1"/>
    <property type="molecule type" value="Genomic_DNA"/>
</dbReference>
<evidence type="ECO:0000313" key="2">
    <source>
        <dbReference type="EMBL" id="MFC5464802.1"/>
    </source>
</evidence>
<sequence>MYRNYHEGVRYSVQPGDSFWGLARQFALNAEELYAANPYVNPYYLFVGQELFIPTLQRQKDCITPREVELMRNERSLWEEHVAWTRMAIISLTFNLPDIEFVLARLLKNATDMGDMFRPIYGDVAADTYATLIKEHLLIAADLVKAAIAGDAQAAETAERKWYQNADEIAVFLNSVNPYLEENEVRDMFYTHLRLTKDEAISMINKDYEKDIAIYDEIEKQAREMADMISDAMIKLYPDLQR</sequence>
<feature type="domain" description="LysM" evidence="1">
    <location>
        <begin position="9"/>
        <end position="53"/>
    </location>
</feature>
<organism evidence="2 3">
    <name type="scientific">Lederbergia graminis</name>
    <dbReference type="NCBI Taxonomy" id="735518"/>
    <lineage>
        <taxon>Bacteria</taxon>
        <taxon>Bacillati</taxon>
        <taxon>Bacillota</taxon>
        <taxon>Bacilli</taxon>
        <taxon>Bacillales</taxon>
        <taxon>Bacillaceae</taxon>
        <taxon>Lederbergia</taxon>
    </lineage>
</organism>
<dbReference type="Proteomes" id="UP001596147">
    <property type="component" value="Unassembled WGS sequence"/>
</dbReference>